<keyword evidence="3" id="KW-1185">Reference proteome</keyword>
<evidence type="ECO:0000313" key="2">
    <source>
        <dbReference type="EMBL" id="MFG6110543.1"/>
    </source>
</evidence>
<dbReference type="InterPro" id="IPR017737">
    <property type="entry name" value="TssE1-like"/>
</dbReference>
<dbReference type="SUPFAM" id="SSF160719">
    <property type="entry name" value="gpW/gp25-like"/>
    <property type="match status" value="1"/>
</dbReference>
<dbReference type="Proteomes" id="UP001605261">
    <property type="component" value="Unassembled WGS sequence"/>
</dbReference>
<dbReference type="InterPro" id="IPR053176">
    <property type="entry name" value="T6SS_TssE1-like"/>
</dbReference>
<reference evidence="2 3" key="1">
    <citation type="submission" date="2024-09" db="EMBL/GenBank/DDBJ databases">
        <authorList>
            <consortium name="All-Russian atlas of soil microorganisms"/>
            <consortium name="as a basis for the search for new antimicrobial producers and enzymes with unique properties"/>
            <person name="Sokolova E.A."/>
            <person name="Voronina E.N."/>
        </authorList>
    </citation>
    <scope>NUCLEOTIDE SEQUENCE [LARGE SCALE GENOMIC DNA]</scope>
    <source>
        <strain evidence="2 3">AF-22b-331.1</strain>
    </source>
</reference>
<dbReference type="PANTHER" id="PTHR38595">
    <property type="entry name" value="CYTOPLASMIC PROTEIN-RELATED"/>
    <property type="match status" value="1"/>
</dbReference>
<feature type="domain" description="IraD/Gp25-like" evidence="1">
    <location>
        <begin position="34"/>
        <end position="118"/>
    </location>
</feature>
<sequence>MSRVSGKGSLFDRLEPDLLQRRSVQSNELPARIHSIKRNIELLLNTRQGFSQSSPDVGLPEFTDATSGSSELLIRTSAGIRDAIQSYEPRVIVRDVHFIPNPHAPLELNFRLACVLAVDSKDAVLEVDLVMNGHNRHYRVL</sequence>
<dbReference type="InterPro" id="IPR007048">
    <property type="entry name" value="IraD/Gp25-like"/>
</dbReference>
<gene>
    <name evidence="2" type="primary">tssE</name>
    <name evidence="2" type="ORF">ACEU0G_000420</name>
</gene>
<proteinExistence type="predicted"/>
<protein>
    <submittedName>
        <fullName evidence="2">Type VI secretion system baseplate subunit TssE</fullName>
    </submittedName>
</protein>
<dbReference type="Gene3D" id="3.10.450.40">
    <property type="match status" value="1"/>
</dbReference>
<dbReference type="Pfam" id="PF04965">
    <property type="entry name" value="GPW_gp25"/>
    <property type="match status" value="1"/>
</dbReference>
<dbReference type="RefSeq" id="WP_394164115.1">
    <property type="nucleotide sequence ID" value="NZ_JBHGCJ010000012.1"/>
</dbReference>
<comment type="caution">
    <text evidence="2">The sequence shown here is derived from an EMBL/GenBank/DDBJ whole genome shotgun (WGS) entry which is preliminary data.</text>
</comment>
<dbReference type="NCBIfam" id="TIGR03357">
    <property type="entry name" value="VI_zyme"/>
    <property type="match status" value="1"/>
</dbReference>
<accession>A0ABW7D340</accession>
<dbReference type="PANTHER" id="PTHR38595:SF2">
    <property type="entry name" value="TYPE VI SECRETION SYSTEM BASEPLATE SUBUNIT TSSE"/>
    <property type="match status" value="1"/>
</dbReference>
<dbReference type="EMBL" id="JBHGCJ010000012">
    <property type="protein sequence ID" value="MFG6110543.1"/>
    <property type="molecule type" value="Genomic_DNA"/>
</dbReference>
<evidence type="ECO:0000259" key="1">
    <source>
        <dbReference type="Pfam" id="PF04965"/>
    </source>
</evidence>
<organism evidence="2 3">
    <name type="scientific">Stenotrophomonas nematodicola</name>
    <dbReference type="NCBI Taxonomy" id="2656746"/>
    <lineage>
        <taxon>Bacteria</taxon>
        <taxon>Pseudomonadati</taxon>
        <taxon>Pseudomonadota</taxon>
        <taxon>Gammaproteobacteria</taxon>
        <taxon>Lysobacterales</taxon>
        <taxon>Lysobacteraceae</taxon>
        <taxon>Stenotrophomonas</taxon>
    </lineage>
</organism>
<evidence type="ECO:0000313" key="3">
    <source>
        <dbReference type="Proteomes" id="UP001605261"/>
    </source>
</evidence>
<name>A0ABW7D340_9GAMM</name>